<dbReference type="Gene3D" id="3.20.20.10">
    <property type="entry name" value="Alanine racemase"/>
    <property type="match status" value="1"/>
</dbReference>
<comment type="pathway">
    <text evidence="4">Amino-acid biosynthesis; D-alanine biosynthesis; D-alanine from L-alanine: step 1/1.</text>
</comment>
<dbReference type="SMART" id="SM01005">
    <property type="entry name" value="Ala_racemase_C"/>
    <property type="match status" value="1"/>
</dbReference>
<evidence type="ECO:0000313" key="8">
    <source>
        <dbReference type="EMBL" id="RKI90075.1"/>
    </source>
</evidence>
<dbReference type="HAMAP" id="MF_01201">
    <property type="entry name" value="Ala_racemase"/>
    <property type="match status" value="1"/>
</dbReference>
<feature type="binding site" evidence="4 6">
    <location>
        <position position="142"/>
    </location>
    <ligand>
        <name>substrate</name>
    </ligand>
</feature>
<dbReference type="InterPro" id="IPR001608">
    <property type="entry name" value="Ala_racemase_N"/>
</dbReference>
<dbReference type="AlphaFoldDB" id="A0A3A9AUN6"/>
<dbReference type="Pfam" id="PF00842">
    <property type="entry name" value="Ala_racemase_C"/>
    <property type="match status" value="1"/>
</dbReference>
<sequence length="390" mass="43179">MDKFQRIWAEVDLDAIRHNAENMMANLTQGTKMMAVIKADGYGHGAVPVAQELEPLEKIAGFAVATAEEGFELRDAGIQKPILVLGYTFPYSYERMIREEIRFTLFRCDTLKELSEMSMALEDKGIYKNAIVHIKADTGMSRIGIRPDGEGLSFVKEALKTEGILVEGIFTHMARADEADKSAAKKQIAIFEDFLRRTEAETGRRIPVRHCANSAGILELPEAFFDMVRAGIALYGLWPSGEMRRDGLELTPALSLYSTIVYVKEIGPGTEVSYGGTFTAGKRMRIATVPVGYADGYPRGLSGKGYVLVCGKRAPILGRVCMDQFMIDVTDIPKAFEGEKVTLIGRDTGEQITMELLGDLSGRFHYEFACDIGKRVPRIYIKEGKASVCQ</sequence>
<accession>A0A3A9AUN6</accession>
<dbReference type="GO" id="GO:0009252">
    <property type="term" value="P:peptidoglycan biosynthetic process"/>
    <property type="evidence" value="ECO:0007669"/>
    <property type="project" value="TreeGrafter"/>
</dbReference>
<evidence type="ECO:0000313" key="9">
    <source>
        <dbReference type="Proteomes" id="UP000280696"/>
    </source>
</evidence>
<dbReference type="PRINTS" id="PR00992">
    <property type="entry name" value="ALARACEMASE"/>
</dbReference>
<reference evidence="8 9" key="1">
    <citation type="submission" date="2018-09" db="EMBL/GenBank/DDBJ databases">
        <title>Murine metabolic-syndrome-specific gut microbial biobank.</title>
        <authorList>
            <person name="Liu C."/>
        </authorList>
    </citation>
    <scope>NUCLEOTIDE SEQUENCE [LARGE SCALE GENOMIC DNA]</scope>
    <source>
        <strain evidence="8 9">0.1xD8-82</strain>
    </source>
</reference>
<dbReference type="NCBIfam" id="TIGR00492">
    <property type="entry name" value="alr"/>
    <property type="match status" value="1"/>
</dbReference>
<dbReference type="GO" id="GO:0030632">
    <property type="term" value="P:D-alanine biosynthetic process"/>
    <property type="evidence" value="ECO:0007669"/>
    <property type="project" value="UniProtKB-UniRule"/>
</dbReference>
<dbReference type="UniPathway" id="UPA00042">
    <property type="reaction ID" value="UER00497"/>
</dbReference>
<protein>
    <recommendedName>
        <fullName evidence="4">Alanine racemase</fullName>
        <ecNumber evidence="4">5.1.1.1</ecNumber>
    </recommendedName>
</protein>
<dbReference type="GO" id="GO:0008784">
    <property type="term" value="F:alanine racemase activity"/>
    <property type="evidence" value="ECO:0007669"/>
    <property type="project" value="UniProtKB-UniRule"/>
</dbReference>
<evidence type="ECO:0000256" key="3">
    <source>
        <dbReference type="ARBA" id="ARBA00023235"/>
    </source>
</evidence>
<evidence type="ECO:0000256" key="4">
    <source>
        <dbReference type="HAMAP-Rule" id="MF_01201"/>
    </source>
</evidence>
<name>A0A3A9AUN6_9FIRM</name>
<dbReference type="InterPro" id="IPR020622">
    <property type="entry name" value="Ala_racemase_pyridoxalP-BS"/>
</dbReference>
<gene>
    <name evidence="8" type="primary">alr</name>
    <name evidence="8" type="ORF">D7V94_15485</name>
</gene>
<dbReference type="PANTHER" id="PTHR30511:SF0">
    <property type="entry name" value="ALANINE RACEMASE, CATABOLIC-RELATED"/>
    <property type="match status" value="1"/>
</dbReference>
<dbReference type="RefSeq" id="WP_120471286.1">
    <property type="nucleotide sequence ID" value="NZ_CATAJS010000038.1"/>
</dbReference>
<comment type="cofactor">
    <cofactor evidence="1 4 5">
        <name>pyridoxal 5'-phosphate</name>
        <dbReference type="ChEBI" id="CHEBI:597326"/>
    </cofactor>
</comment>
<feature type="active site" description="Proton acceptor; specific for L-alanine" evidence="4">
    <location>
        <position position="274"/>
    </location>
</feature>
<keyword evidence="2 4" id="KW-0663">Pyridoxal phosphate</keyword>
<proteinExistence type="inferred from homology"/>
<dbReference type="GO" id="GO:0005829">
    <property type="term" value="C:cytosol"/>
    <property type="evidence" value="ECO:0007669"/>
    <property type="project" value="TreeGrafter"/>
</dbReference>
<evidence type="ECO:0000256" key="5">
    <source>
        <dbReference type="PIRSR" id="PIRSR600821-50"/>
    </source>
</evidence>
<dbReference type="InterPro" id="IPR009006">
    <property type="entry name" value="Ala_racemase/Decarboxylase_C"/>
</dbReference>
<dbReference type="PANTHER" id="PTHR30511">
    <property type="entry name" value="ALANINE RACEMASE"/>
    <property type="match status" value="1"/>
</dbReference>
<dbReference type="FunFam" id="3.20.20.10:FF:000002">
    <property type="entry name" value="Alanine racemase"/>
    <property type="match status" value="1"/>
</dbReference>
<feature type="domain" description="Alanine racemase C-terminal" evidence="7">
    <location>
        <begin position="253"/>
        <end position="381"/>
    </location>
</feature>
<dbReference type="InterPro" id="IPR000821">
    <property type="entry name" value="Ala_racemase"/>
</dbReference>
<keyword evidence="3 4" id="KW-0413">Isomerase</keyword>
<dbReference type="Gene3D" id="2.40.37.10">
    <property type="entry name" value="Lyase, Ornithine Decarboxylase, Chain A, domain 1"/>
    <property type="match status" value="1"/>
</dbReference>
<comment type="catalytic activity">
    <reaction evidence="4">
        <text>L-alanine = D-alanine</text>
        <dbReference type="Rhea" id="RHEA:20249"/>
        <dbReference type="ChEBI" id="CHEBI:57416"/>
        <dbReference type="ChEBI" id="CHEBI:57972"/>
        <dbReference type="EC" id="5.1.1.1"/>
    </reaction>
</comment>
<dbReference type="Pfam" id="PF01168">
    <property type="entry name" value="Ala_racemase_N"/>
    <property type="match status" value="1"/>
</dbReference>
<feature type="modified residue" description="N6-(pyridoxal phosphate)lysine" evidence="4 5">
    <location>
        <position position="38"/>
    </location>
</feature>
<dbReference type="SUPFAM" id="SSF50621">
    <property type="entry name" value="Alanine racemase C-terminal domain-like"/>
    <property type="match status" value="1"/>
</dbReference>
<dbReference type="GO" id="GO:0030170">
    <property type="term" value="F:pyridoxal phosphate binding"/>
    <property type="evidence" value="ECO:0007669"/>
    <property type="project" value="UniProtKB-UniRule"/>
</dbReference>
<evidence type="ECO:0000259" key="7">
    <source>
        <dbReference type="SMART" id="SM01005"/>
    </source>
</evidence>
<comment type="similarity">
    <text evidence="4">Belongs to the alanine racemase family.</text>
</comment>
<dbReference type="OrthoDB" id="9813814at2"/>
<dbReference type="InterPro" id="IPR011079">
    <property type="entry name" value="Ala_racemase_C"/>
</dbReference>
<dbReference type="PROSITE" id="PS00395">
    <property type="entry name" value="ALANINE_RACEMASE"/>
    <property type="match status" value="1"/>
</dbReference>
<dbReference type="Proteomes" id="UP000280696">
    <property type="component" value="Unassembled WGS sequence"/>
</dbReference>
<dbReference type="SUPFAM" id="SSF51419">
    <property type="entry name" value="PLP-binding barrel"/>
    <property type="match status" value="1"/>
</dbReference>
<keyword evidence="9" id="KW-1185">Reference proteome</keyword>
<dbReference type="InterPro" id="IPR029066">
    <property type="entry name" value="PLP-binding_barrel"/>
</dbReference>
<comment type="caution">
    <text evidence="8">The sequence shown here is derived from an EMBL/GenBank/DDBJ whole genome shotgun (WGS) entry which is preliminary data.</text>
</comment>
<evidence type="ECO:0000256" key="2">
    <source>
        <dbReference type="ARBA" id="ARBA00022898"/>
    </source>
</evidence>
<organism evidence="8 9">
    <name type="scientific">Parablautia intestinalis</name>
    <dbReference type="NCBI Taxonomy" id="2320100"/>
    <lineage>
        <taxon>Bacteria</taxon>
        <taxon>Bacillati</taxon>
        <taxon>Bacillota</taxon>
        <taxon>Clostridia</taxon>
        <taxon>Lachnospirales</taxon>
        <taxon>Lachnospiraceae</taxon>
        <taxon>Parablautia</taxon>
    </lineage>
</organism>
<dbReference type="EMBL" id="RAYQ01000017">
    <property type="protein sequence ID" value="RKI90075.1"/>
    <property type="molecule type" value="Genomic_DNA"/>
</dbReference>
<feature type="binding site" evidence="4 6">
    <location>
        <position position="322"/>
    </location>
    <ligand>
        <name>substrate</name>
    </ligand>
</feature>
<dbReference type="CDD" id="cd00430">
    <property type="entry name" value="PLPDE_III_AR"/>
    <property type="match status" value="1"/>
</dbReference>
<comment type="function">
    <text evidence="4">Catalyzes the interconversion of L-alanine and D-alanine. May also act on other amino acids.</text>
</comment>
<evidence type="ECO:0000256" key="1">
    <source>
        <dbReference type="ARBA" id="ARBA00001933"/>
    </source>
</evidence>
<feature type="active site" description="Proton acceptor; specific for D-alanine" evidence="4">
    <location>
        <position position="38"/>
    </location>
</feature>
<evidence type="ECO:0000256" key="6">
    <source>
        <dbReference type="PIRSR" id="PIRSR600821-52"/>
    </source>
</evidence>
<dbReference type="EC" id="5.1.1.1" evidence="4"/>